<dbReference type="EMBL" id="CAXAMM010035002">
    <property type="protein sequence ID" value="CAK9073666.1"/>
    <property type="molecule type" value="Genomic_DNA"/>
</dbReference>
<dbReference type="EMBL" id="CAXAMM010034780">
    <property type="protein sequence ID" value="CAK9073370.1"/>
    <property type="molecule type" value="Genomic_DNA"/>
</dbReference>
<keyword evidence="3" id="KW-1185">Reference proteome</keyword>
<name>A0ABP0PF86_9DINO</name>
<proteinExistence type="predicted"/>
<organism evidence="1 3">
    <name type="scientific">Durusdinium trenchii</name>
    <dbReference type="NCBI Taxonomy" id="1381693"/>
    <lineage>
        <taxon>Eukaryota</taxon>
        <taxon>Sar</taxon>
        <taxon>Alveolata</taxon>
        <taxon>Dinophyceae</taxon>
        <taxon>Suessiales</taxon>
        <taxon>Symbiodiniaceae</taxon>
        <taxon>Durusdinium</taxon>
    </lineage>
</organism>
<evidence type="ECO:0000313" key="2">
    <source>
        <dbReference type="EMBL" id="CAK9073666.1"/>
    </source>
</evidence>
<comment type="caution">
    <text evidence="1">The sequence shown here is derived from an EMBL/GenBank/DDBJ whole genome shotgun (WGS) entry which is preliminary data.</text>
</comment>
<evidence type="ECO:0000313" key="1">
    <source>
        <dbReference type="EMBL" id="CAK9073370.1"/>
    </source>
</evidence>
<accession>A0ABP0PF86</accession>
<protein>
    <submittedName>
        <fullName evidence="1">Uncharacterized protein</fullName>
    </submittedName>
</protein>
<evidence type="ECO:0000313" key="3">
    <source>
        <dbReference type="Proteomes" id="UP001642464"/>
    </source>
</evidence>
<reference evidence="1 3" key="1">
    <citation type="submission" date="2024-02" db="EMBL/GenBank/DDBJ databases">
        <authorList>
            <person name="Chen Y."/>
            <person name="Shah S."/>
            <person name="Dougan E. K."/>
            <person name="Thang M."/>
            <person name="Chan C."/>
        </authorList>
    </citation>
    <scope>NUCLEOTIDE SEQUENCE [LARGE SCALE GENOMIC DNA]</scope>
</reference>
<sequence length="248" mass="27305">MDQLPRLEEGLRLRGAAWLERRLSSFNKEALIAIAASLNVLLSEGCHKNDITNTLLTKFQCAEDIVQLQRLAAERGPARLHEKLAKFGVLELKRMDEHIGVSSSCAPQAVCFRHPADVRLATAGRKPGGAKSNVPIATQGALCQFQALACQPALRRKYSEASRPMIKQIARLENQRATGMVFPIACPHEDLLFSSFGAKLRALAVFPNYITVLARAEDEEPKLVETGTGDDKVIMLQYEKVLLALSSE</sequence>
<gene>
    <name evidence="1" type="ORF">SCF082_LOCUS35937</name>
    <name evidence="2" type="ORF">SCF082_LOCUS36030</name>
</gene>
<dbReference type="Proteomes" id="UP001642464">
    <property type="component" value="Unassembled WGS sequence"/>
</dbReference>